<dbReference type="RefSeq" id="WP_144846651.1">
    <property type="nucleotide sequence ID" value="NZ_VNJI01000011.1"/>
</dbReference>
<gene>
    <name evidence="1" type="ORF">FPZ49_11525</name>
</gene>
<sequence>MKDIVNEHYQIHRITEVEHFPEHGGRTETLEFRNAKHELEVVEHLPCFICGTMNKRESHHIFERAYWNALDLKRVAFFLFHHYDFHGHVKRDYKTSDELFKFFVDHYNGRETEFVDAQGNKIWTCDDTAADTIYNQLILDEICHRGEGTGAHGTSTPTFMARMAQRKGYEVSMSEKAYKDLINK</sequence>
<name>A0A559KD11_9BACL</name>
<keyword evidence="2" id="KW-1185">Reference proteome</keyword>
<evidence type="ECO:0000313" key="2">
    <source>
        <dbReference type="Proteomes" id="UP000317036"/>
    </source>
</evidence>
<dbReference type="OrthoDB" id="8967912at2"/>
<proteinExistence type="predicted"/>
<dbReference type="AlphaFoldDB" id="A0A559KD11"/>
<evidence type="ECO:0000313" key="1">
    <source>
        <dbReference type="EMBL" id="TVY09994.1"/>
    </source>
</evidence>
<dbReference type="Proteomes" id="UP000317036">
    <property type="component" value="Unassembled WGS sequence"/>
</dbReference>
<accession>A0A559KD11</accession>
<protein>
    <submittedName>
        <fullName evidence="1">Uncharacterized protein</fullName>
    </submittedName>
</protein>
<reference evidence="1 2" key="1">
    <citation type="submission" date="2019-07" db="EMBL/GenBank/DDBJ databases">
        <authorList>
            <person name="Kim J."/>
        </authorList>
    </citation>
    <scope>NUCLEOTIDE SEQUENCE [LARGE SCALE GENOMIC DNA]</scope>
    <source>
        <strain evidence="1 2">JC52</strain>
    </source>
</reference>
<comment type="caution">
    <text evidence="1">The sequence shown here is derived from an EMBL/GenBank/DDBJ whole genome shotgun (WGS) entry which is preliminary data.</text>
</comment>
<dbReference type="EMBL" id="VNJI01000011">
    <property type="protein sequence ID" value="TVY09994.1"/>
    <property type="molecule type" value="Genomic_DNA"/>
</dbReference>
<organism evidence="1 2">
    <name type="scientific">Paenibacillus cremeus</name>
    <dbReference type="NCBI Taxonomy" id="2163881"/>
    <lineage>
        <taxon>Bacteria</taxon>
        <taxon>Bacillati</taxon>
        <taxon>Bacillota</taxon>
        <taxon>Bacilli</taxon>
        <taxon>Bacillales</taxon>
        <taxon>Paenibacillaceae</taxon>
        <taxon>Paenibacillus</taxon>
    </lineage>
</organism>